<protein>
    <recommendedName>
        <fullName evidence="3">Vacuolar protein sorting/targeting protein 10</fullName>
    </recommendedName>
    <alternativeName>
        <fullName evidence="14">Carboxypeptidase Y receptor</fullName>
    </alternativeName>
    <alternativeName>
        <fullName evidence="13 15">Sortilin VPS10</fullName>
    </alternativeName>
</protein>
<dbReference type="FunFam" id="3.30.60.270:FF:000005">
    <property type="entry name" value="Sortilin"/>
    <property type="match status" value="1"/>
</dbReference>
<dbReference type="Pfam" id="PF15901">
    <property type="entry name" value="Sortilin_C"/>
    <property type="match status" value="2"/>
</dbReference>
<name>A0A427YCT2_9TREE</name>
<evidence type="ECO:0000256" key="1">
    <source>
        <dbReference type="ARBA" id="ARBA00004198"/>
    </source>
</evidence>
<evidence type="ECO:0000256" key="10">
    <source>
        <dbReference type="ARBA" id="ARBA00023170"/>
    </source>
</evidence>
<evidence type="ECO:0000256" key="4">
    <source>
        <dbReference type="ARBA" id="ARBA00022692"/>
    </source>
</evidence>
<dbReference type="InterPro" id="IPR050310">
    <property type="entry name" value="VPS10-sortilin"/>
</dbReference>
<dbReference type="GO" id="GO:0006623">
    <property type="term" value="P:protein targeting to vacuole"/>
    <property type="evidence" value="ECO:0007669"/>
    <property type="project" value="TreeGrafter"/>
</dbReference>
<proteinExistence type="inferred from homology"/>
<keyword evidence="11" id="KW-0325">Glycoprotein</keyword>
<evidence type="ECO:0000313" key="19">
    <source>
        <dbReference type="EMBL" id="RSH88764.1"/>
    </source>
</evidence>
<comment type="caution">
    <text evidence="19">The sequence shown here is derived from an EMBL/GenBank/DDBJ whole genome shotgun (WGS) entry which is preliminary data.</text>
</comment>
<dbReference type="SMART" id="SM00602">
    <property type="entry name" value="VPS10"/>
    <property type="match status" value="2"/>
</dbReference>
<dbReference type="InterPro" id="IPR006581">
    <property type="entry name" value="VPS10"/>
</dbReference>
<evidence type="ECO:0000256" key="6">
    <source>
        <dbReference type="ARBA" id="ARBA00022737"/>
    </source>
</evidence>
<dbReference type="InterPro" id="IPR031778">
    <property type="entry name" value="Sortilin_N"/>
</dbReference>
<sequence>MPDLRENAYTVVESTTHSIAVDILTSPSANIGTLFVSSGEGTYFVQALSDTNRNDYGIVDFETLVGLEGVGIANVVANREEVVGWGESKKLRSVVTYDDGSSWRPLTPPETKLDGDDWSCDTSDPAACSLHVHSVTTPHNYGRVFSSTAPGYVMAVGSVGANLLPYEDCDTFLSTDAGLTWRMIQEGAHKYEFGDQGSILVIADDEEATDHVHYSYDGGATWNQLDLGTTVRALVLTTIPDSTSQKFVLLGTSPRRESEGGRHAMIFLDFAPLQHRQCTEKDFERWYARSSEGKECLMGHKQWYKRRKLDALCYVGNKFEDPVGHEENCPCTEEDYECDFNYVRQDGECVAVGPEAVPAGTCNRKDDQYLGSSGFRLIPGNTCDRSKGVNLDEQVMKPCSAARPENGKPSHVVHEFNTIISQHQYFPLSETMLLQLADGTVWQSSNEGFSWKQRTESDTFLGVVMHAYSPDRAYLITTGRKVYHTTDTGRSWNDITLPMDPNNLGIQILDFHPTKPDWLIFTGSEGCDSTISQNCKAVAYYSTDHGRRWKKIEEYVRTCAWARDARLKIDEREIICESYKNKKGSQNGGDYNPIELIAGSNWYSKKIKLFDSVVGFASFSEYLLVAQLNEMAGTLTLQVSLDGYRFAEGQFPPSMRIDNRAYTILESSTDSVFLHVTMNSAANKEWGTIFKSNSNGTYYGLSVEYVNRNSAGYVDFEKMIGLDGIAVINVVANPAEADISGKKKIQTRITHNDGGTWKPMTPPAKDSLGQGYDCSSTSCSLQIHGYTERRDPKATYSSPSAVGLMLAVGNVGEDLAPYTDSDIFLTRDGGFTWEEVHKDAHMWEFGDSGSVIVLVNDEEPVDHVLFSTDEGLTWNEYAFGETLRVKSIQTVPQDTSRRFILLGNRPGEAGKSVLVHLDFSAITQQKCVLDIQDPNHDDFELWSPSEGRDETCLFGRQTLYHRRIREKNCYVGEVVEQPKSIVRNCTCTASDFECEFNYYRDKSGRCVLVEGAAALTLDTSEEQCDGYTTSWYERTAYRKIPYSSCEGGERPDRGKQHACPGLIGGGGLGGLFWGSVAILPFACAGVAGWWWFTKGGRPGAIRLGDHRAFGGDNGSGFLHTIASVPYFLVGVSQAGWAWVTRKVPFLDGLFTRSEPYRQVPIDDDAEILGGYEDD</sequence>
<feature type="domain" description="VPS10" evidence="18">
    <location>
        <begin position="1"/>
        <end position="404"/>
    </location>
</feature>
<dbReference type="CDD" id="cd15482">
    <property type="entry name" value="Sialidase_non-viral"/>
    <property type="match status" value="2"/>
</dbReference>
<evidence type="ECO:0000256" key="8">
    <source>
        <dbReference type="ARBA" id="ARBA00023034"/>
    </source>
</evidence>
<dbReference type="EMBL" id="RSCD01000016">
    <property type="protein sequence ID" value="RSH88764.1"/>
    <property type="molecule type" value="Genomic_DNA"/>
</dbReference>
<keyword evidence="8" id="KW-0333">Golgi apparatus</keyword>
<keyword evidence="9 17" id="KW-0472">Membrane</keyword>
<dbReference type="Pfam" id="PF15902">
    <property type="entry name" value="Sortilin-Vps10"/>
    <property type="match status" value="2"/>
</dbReference>
<gene>
    <name evidence="19" type="primary">VPS10_1</name>
    <name evidence="19" type="ORF">EHS25_002992</name>
</gene>
<evidence type="ECO:0000256" key="17">
    <source>
        <dbReference type="SAM" id="Phobius"/>
    </source>
</evidence>
<feature type="transmembrane region" description="Helical" evidence="17">
    <location>
        <begin position="1071"/>
        <end position="1092"/>
    </location>
</feature>
<dbReference type="Gene3D" id="2.10.70.80">
    <property type="match status" value="2"/>
</dbReference>
<dbReference type="STRING" id="1890683.A0A427YCT2"/>
<dbReference type="GO" id="GO:0005794">
    <property type="term" value="C:Golgi apparatus"/>
    <property type="evidence" value="ECO:0007669"/>
    <property type="project" value="UniProtKB-SubCell"/>
</dbReference>
<evidence type="ECO:0000256" key="14">
    <source>
        <dbReference type="ARBA" id="ARBA00031354"/>
    </source>
</evidence>
<evidence type="ECO:0000259" key="18">
    <source>
        <dbReference type="SMART" id="SM00602"/>
    </source>
</evidence>
<comment type="subcellular location">
    <subcellularLocation>
        <location evidence="1">Golgi apparatus</location>
        <location evidence="1">trans-Golgi network membrane</location>
    </subcellularLocation>
    <subcellularLocation>
        <location evidence="16">Prevacuolar compartment membrane</location>
    </subcellularLocation>
</comment>
<evidence type="ECO:0000256" key="5">
    <source>
        <dbReference type="ARBA" id="ARBA00022729"/>
    </source>
</evidence>
<evidence type="ECO:0000256" key="15">
    <source>
        <dbReference type="ARBA" id="ARBA00031902"/>
    </source>
</evidence>
<keyword evidence="6" id="KW-0677">Repeat</keyword>
<keyword evidence="10" id="KW-0675">Receptor</keyword>
<evidence type="ECO:0000256" key="11">
    <source>
        <dbReference type="ARBA" id="ARBA00023180"/>
    </source>
</evidence>
<evidence type="ECO:0000313" key="20">
    <source>
        <dbReference type="Proteomes" id="UP000279259"/>
    </source>
</evidence>
<evidence type="ECO:0000256" key="16">
    <source>
        <dbReference type="ARBA" id="ARBA00046293"/>
    </source>
</evidence>
<evidence type="ECO:0000256" key="9">
    <source>
        <dbReference type="ARBA" id="ARBA00023136"/>
    </source>
</evidence>
<dbReference type="GO" id="GO:0016020">
    <property type="term" value="C:membrane"/>
    <property type="evidence" value="ECO:0007669"/>
    <property type="project" value="InterPro"/>
</dbReference>
<dbReference type="FunFam" id="2.10.70.80:FF:000001">
    <property type="entry name" value="Sortilin-related VPS10 domain-containing receptor 1"/>
    <property type="match status" value="1"/>
</dbReference>
<keyword evidence="4 17" id="KW-0812">Transmembrane</keyword>
<evidence type="ECO:0000256" key="3">
    <source>
        <dbReference type="ARBA" id="ARBA00015369"/>
    </source>
</evidence>
<comment type="function">
    <text evidence="12">Functions as a sorting receptor in the Golgi compartment required for the intracellular sorting and delivery of soluble vacuolar proteins, like carboxypeptidase Y (CPY) and proteinase A. Executes multiple rounds of sorting by cycling between the late Golgi and a prevacuolar endosome-like compartment.</text>
</comment>
<dbReference type="InterPro" id="IPR036278">
    <property type="entry name" value="Sialidase_sf"/>
</dbReference>
<accession>A0A427YCT2</accession>
<dbReference type="AlphaFoldDB" id="A0A427YCT2"/>
<feature type="domain" description="VPS10" evidence="18">
    <location>
        <begin position="430"/>
        <end position="1064"/>
    </location>
</feature>
<evidence type="ECO:0000256" key="7">
    <source>
        <dbReference type="ARBA" id="ARBA00022989"/>
    </source>
</evidence>
<dbReference type="Proteomes" id="UP000279259">
    <property type="component" value="Unassembled WGS sequence"/>
</dbReference>
<organism evidence="19 20">
    <name type="scientific">Saitozyma podzolica</name>
    <dbReference type="NCBI Taxonomy" id="1890683"/>
    <lineage>
        <taxon>Eukaryota</taxon>
        <taxon>Fungi</taxon>
        <taxon>Dikarya</taxon>
        <taxon>Basidiomycota</taxon>
        <taxon>Agaricomycotina</taxon>
        <taxon>Tremellomycetes</taxon>
        <taxon>Tremellales</taxon>
        <taxon>Trimorphomycetaceae</taxon>
        <taxon>Saitozyma</taxon>
    </lineage>
</organism>
<evidence type="ECO:0000256" key="12">
    <source>
        <dbReference type="ARBA" id="ARBA00025569"/>
    </source>
</evidence>
<dbReference type="Gene3D" id="2.130.10.10">
    <property type="entry name" value="YVTN repeat-like/Quinoprotein amine dehydrogenase"/>
    <property type="match status" value="2"/>
</dbReference>
<dbReference type="InterPro" id="IPR031777">
    <property type="entry name" value="Sortilin_C"/>
</dbReference>
<dbReference type="SUPFAM" id="SSF110296">
    <property type="entry name" value="Oligoxyloglucan reducing end-specific cellobiohydrolase"/>
    <property type="match status" value="1"/>
</dbReference>
<dbReference type="OrthoDB" id="443634at2759"/>
<dbReference type="GO" id="GO:0006895">
    <property type="term" value="P:Golgi to endosome transport"/>
    <property type="evidence" value="ECO:0007669"/>
    <property type="project" value="TreeGrafter"/>
</dbReference>
<dbReference type="GO" id="GO:0006896">
    <property type="term" value="P:Golgi to vacuole transport"/>
    <property type="evidence" value="ECO:0007669"/>
    <property type="project" value="TreeGrafter"/>
</dbReference>
<dbReference type="Gene3D" id="3.30.60.270">
    <property type="match status" value="2"/>
</dbReference>
<dbReference type="FunFam" id="3.30.60.270:FF:000007">
    <property type="entry name" value="Sortilin"/>
    <property type="match status" value="1"/>
</dbReference>
<comment type="similarity">
    <text evidence="2">Belongs to the VPS10-related sortilin family.</text>
</comment>
<reference evidence="19 20" key="1">
    <citation type="submission" date="2018-11" db="EMBL/GenBank/DDBJ databases">
        <title>Genome sequence of Saitozyma podzolica DSM 27192.</title>
        <authorList>
            <person name="Aliyu H."/>
            <person name="Gorte O."/>
            <person name="Ochsenreither K."/>
        </authorList>
    </citation>
    <scope>NUCLEOTIDE SEQUENCE [LARGE SCALE GENOMIC DNA]</scope>
    <source>
        <strain evidence="19 20">DSM 27192</strain>
    </source>
</reference>
<dbReference type="GO" id="GO:0005829">
    <property type="term" value="C:cytosol"/>
    <property type="evidence" value="ECO:0007669"/>
    <property type="project" value="GOC"/>
</dbReference>
<evidence type="ECO:0000256" key="2">
    <source>
        <dbReference type="ARBA" id="ARBA00008251"/>
    </source>
</evidence>
<dbReference type="FunFam" id="2.130.10.10:FF:000690">
    <property type="entry name" value="Sortilin"/>
    <property type="match status" value="1"/>
</dbReference>
<evidence type="ECO:0000256" key="13">
    <source>
        <dbReference type="ARBA" id="ARBA00031250"/>
    </source>
</evidence>
<dbReference type="PANTHER" id="PTHR12106">
    <property type="entry name" value="SORTILIN RELATED"/>
    <property type="match status" value="1"/>
</dbReference>
<dbReference type="PANTHER" id="PTHR12106:SF27">
    <property type="entry name" value="SORTILIN-RELATED RECEPTOR"/>
    <property type="match status" value="1"/>
</dbReference>
<keyword evidence="7 17" id="KW-1133">Transmembrane helix</keyword>
<dbReference type="SUPFAM" id="SSF50939">
    <property type="entry name" value="Sialidases"/>
    <property type="match status" value="1"/>
</dbReference>
<keyword evidence="20" id="KW-1185">Reference proteome</keyword>
<dbReference type="InterPro" id="IPR015943">
    <property type="entry name" value="WD40/YVTN_repeat-like_dom_sf"/>
</dbReference>
<keyword evidence="5" id="KW-0732">Signal</keyword>